<dbReference type="Proteomes" id="UP000502608">
    <property type="component" value="Plasmid pPN3F2_1"/>
</dbReference>
<gene>
    <name evidence="1" type="ORF">HBH39_18530</name>
</gene>
<reference evidence="1 2" key="1">
    <citation type="submission" date="2020-03" db="EMBL/GenBank/DDBJ databases">
        <title>Complete genome sequence of Shewanella sp.</title>
        <authorList>
            <person name="Kim Y.-S."/>
            <person name="Kim S.-J."/>
            <person name="Jung H.-K."/>
            <person name="Kim K.-H."/>
        </authorList>
    </citation>
    <scope>NUCLEOTIDE SEQUENCE [LARGE SCALE GENOMIC DNA]</scope>
    <source>
        <strain evidence="1 2">PN3F2</strain>
        <plasmid evidence="1 2">pPN3F2_1</plasmid>
    </source>
</reference>
<geneLocation type="plasmid" evidence="1 2">
    <name>pPN3F2_1</name>
</geneLocation>
<evidence type="ECO:0000313" key="1">
    <source>
        <dbReference type="EMBL" id="QIR16469.1"/>
    </source>
</evidence>
<keyword evidence="1" id="KW-0614">Plasmid</keyword>
<name>A0A6G9QRN3_9GAMM</name>
<dbReference type="KEGG" id="saes:HBH39_18530"/>
<dbReference type="RefSeq" id="WP_167680300.1">
    <property type="nucleotide sequence ID" value="NZ_CP050314.1"/>
</dbReference>
<proteinExistence type="predicted"/>
<sequence>MDELDKWVNELNQKIATEKVENQINIATEERTNTTKVLSIRKIKKDYTCVLPHEMPPLG</sequence>
<organism evidence="1 2">
    <name type="scientific">Shewanella aestuarii</name>
    <dbReference type="NCBI Taxonomy" id="1028752"/>
    <lineage>
        <taxon>Bacteria</taxon>
        <taxon>Pseudomonadati</taxon>
        <taxon>Pseudomonadota</taxon>
        <taxon>Gammaproteobacteria</taxon>
        <taxon>Alteromonadales</taxon>
        <taxon>Shewanellaceae</taxon>
        <taxon>Shewanella</taxon>
    </lineage>
</organism>
<dbReference type="EMBL" id="CP050314">
    <property type="protein sequence ID" value="QIR16469.1"/>
    <property type="molecule type" value="Genomic_DNA"/>
</dbReference>
<accession>A0A6G9QRN3</accession>
<dbReference type="AlphaFoldDB" id="A0A6G9QRN3"/>
<protein>
    <submittedName>
        <fullName evidence="1">Uncharacterized protein</fullName>
    </submittedName>
</protein>
<evidence type="ECO:0000313" key="2">
    <source>
        <dbReference type="Proteomes" id="UP000502608"/>
    </source>
</evidence>
<keyword evidence="2" id="KW-1185">Reference proteome</keyword>